<keyword evidence="1 2" id="KW-0690">Ribosome biogenesis</keyword>
<keyword evidence="4" id="KW-1185">Reference proteome</keyword>
<organism evidence="3 4">
    <name type="scientific">Altericroceibacterium indicum</name>
    <dbReference type="NCBI Taxonomy" id="374177"/>
    <lineage>
        <taxon>Bacteria</taxon>
        <taxon>Pseudomonadati</taxon>
        <taxon>Pseudomonadota</taxon>
        <taxon>Alphaproteobacteria</taxon>
        <taxon>Sphingomonadales</taxon>
        <taxon>Erythrobacteraceae</taxon>
        <taxon>Altericroceibacterium</taxon>
    </lineage>
</organism>
<keyword evidence="2" id="KW-0963">Cytoplasm</keyword>
<accession>A0A845A7P7</accession>
<dbReference type="Gene3D" id="3.30.300.20">
    <property type="match status" value="1"/>
</dbReference>
<evidence type="ECO:0000256" key="1">
    <source>
        <dbReference type="ARBA" id="ARBA00022517"/>
    </source>
</evidence>
<dbReference type="NCBIfam" id="NF001802">
    <property type="entry name" value="PRK00521.2-5"/>
    <property type="match status" value="1"/>
</dbReference>
<dbReference type="EMBL" id="WTYQ01000002">
    <property type="protein sequence ID" value="MXP25547.1"/>
    <property type="molecule type" value="Genomic_DNA"/>
</dbReference>
<comment type="subcellular location">
    <subcellularLocation>
        <location evidence="2">Cytoplasm</location>
    </subcellularLocation>
</comment>
<name>A0A845A7P7_9SPHN</name>
<dbReference type="Proteomes" id="UP000460561">
    <property type="component" value="Unassembled WGS sequence"/>
</dbReference>
<dbReference type="NCBIfam" id="TIGR00082">
    <property type="entry name" value="rbfA"/>
    <property type="match status" value="1"/>
</dbReference>
<evidence type="ECO:0000313" key="3">
    <source>
        <dbReference type="EMBL" id="MXP25547.1"/>
    </source>
</evidence>
<dbReference type="SUPFAM" id="SSF89919">
    <property type="entry name" value="Ribosome-binding factor A, RbfA"/>
    <property type="match status" value="1"/>
</dbReference>
<sequence length="132" mass="15090">MARSHSNEEQNVRLLKVGERVRHVLSEILMRGQVHDETISAHNVSVTEVRMSSDMRIAKVFVKPLLGEDEDAVLTALQQNTAYFQREVANALKLKYAAKLRFLVDDSFDEANRIEQLLNDPLVARDLKSEEE</sequence>
<dbReference type="InterPro" id="IPR000238">
    <property type="entry name" value="RbfA"/>
</dbReference>
<comment type="subunit">
    <text evidence="2">Monomer. Binds 30S ribosomal subunits, but not 50S ribosomal subunits or 70S ribosomes.</text>
</comment>
<dbReference type="GO" id="GO:0030490">
    <property type="term" value="P:maturation of SSU-rRNA"/>
    <property type="evidence" value="ECO:0007669"/>
    <property type="project" value="UniProtKB-UniRule"/>
</dbReference>
<evidence type="ECO:0000256" key="2">
    <source>
        <dbReference type="HAMAP-Rule" id="MF_00003"/>
    </source>
</evidence>
<dbReference type="InterPro" id="IPR023799">
    <property type="entry name" value="RbfA_dom_sf"/>
</dbReference>
<protein>
    <recommendedName>
        <fullName evidence="2">Ribosome-binding factor A</fullName>
    </recommendedName>
</protein>
<dbReference type="PANTHER" id="PTHR33515:SF1">
    <property type="entry name" value="RIBOSOME-BINDING FACTOR A, CHLOROPLASTIC-RELATED"/>
    <property type="match status" value="1"/>
</dbReference>
<dbReference type="GO" id="GO:0043024">
    <property type="term" value="F:ribosomal small subunit binding"/>
    <property type="evidence" value="ECO:0007669"/>
    <property type="project" value="TreeGrafter"/>
</dbReference>
<comment type="caution">
    <text evidence="3">The sequence shown here is derived from an EMBL/GenBank/DDBJ whole genome shotgun (WGS) entry which is preliminary data.</text>
</comment>
<dbReference type="PANTHER" id="PTHR33515">
    <property type="entry name" value="RIBOSOME-BINDING FACTOR A, CHLOROPLASTIC-RELATED"/>
    <property type="match status" value="1"/>
</dbReference>
<comment type="similarity">
    <text evidence="2">Belongs to the RbfA family.</text>
</comment>
<comment type="function">
    <text evidence="2">One of several proteins that assist in the late maturation steps of the functional core of the 30S ribosomal subunit. Associates with free 30S ribosomal subunits (but not with 30S subunits that are part of 70S ribosomes or polysomes). Required for efficient processing of 16S rRNA. May interact with the 5'-terminal helix region of 16S rRNA.</text>
</comment>
<dbReference type="OrthoDB" id="9805051at2"/>
<dbReference type="HAMAP" id="MF_00003">
    <property type="entry name" value="RbfA"/>
    <property type="match status" value="1"/>
</dbReference>
<evidence type="ECO:0000313" key="4">
    <source>
        <dbReference type="Proteomes" id="UP000460561"/>
    </source>
</evidence>
<proteinExistence type="inferred from homology"/>
<dbReference type="Pfam" id="PF02033">
    <property type="entry name" value="RBFA"/>
    <property type="match status" value="1"/>
</dbReference>
<dbReference type="RefSeq" id="WP_160738768.1">
    <property type="nucleotide sequence ID" value="NZ_WTYQ01000002.1"/>
</dbReference>
<gene>
    <name evidence="2 3" type="primary">rbfA</name>
    <name evidence="3" type="ORF">GRI39_05760</name>
</gene>
<dbReference type="GO" id="GO:0005829">
    <property type="term" value="C:cytosol"/>
    <property type="evidence" value="ECO:0007669"/>
    <property type="project" value="TreeGrafter"/>
</dbReference>
<dbReference type="InterPro" id="IPR015946">
    <property type="entry name" value="KH_dom-like_a/b"/>
</dbReference>
<reference evidence="3 4" key="1">
    <citation type="submission" date="2019-12" db="EMBL/GenBank/DDBJ databases">
        <title>Genomic-based taxomic classification of the family Erythrobacteraceae.</title>
        <authorList>
            <person name="Xu L."/>
        </authorList>
    </citation>
    <scope>NUCLEOTIDE SEQUENCE [LARGE SCALE GENOMIC DNA]</scope>
    <source>
        <strain evidence="3 4">DSM 18604</strain>
    </source>
</reference>
<dbReference type="AlphaFoldDB" id="A0A845A7P7"/>